<dbReference type="PROSITE" id="PS50110">
    <property type="entry name" value="RESPONSE_REGULATORY"/>
    <property type="match status" value="1"/>
</dbReference>
<comment type="subcellular location">
    <subcellularLocation>
        <location evidence="1">Cytoplasm</location>
    </subcellularLocation>
</comment>
<dbReference type="InterPro" id="IPR039420">
    <property type="entry name" value="WalR-like"/>
</dbReference>
<dbReference type="GO" id="GO:0000156">
    <property type="term" value="F:phosphorelay response regulator activity"/>
    <property type="evidence" value="ECO:0007669"/>
    <property type="project" value="TreeGrafter"/>
</dbReference>
<feature type="DNA-binding region" description="OmpR/PhoB-type" evidence="9">
    <location>
        <begin position="124"/>
        <end position="222"/>
    </location>
</feature>
<dbReference type="GO" id="GO:0005829">
    <property type="term" value="C:cytosol"/>
    <property type="evidence" value="ECO:0007669"/>
    <property type="project" value="TreeGrafter"/>
</dbReference>
<dbReference type="GO" id="GO:0042802">
    <property type="term" value="F:identical protein binding"/>
    <property type="evidence" value="ECO:0007669"/>
    <property type="project" value="UniProtKB-ARBA"/>
</dbReference>
<organism evidence="12 13">
    <name type="scientific">Aminobacter aminovorans</name>
    <name type="common">Chelatobacter heintzii</name>
    <dbReference type="NCBI Taxonomy" id="83263"/>
    <lineage>
        <taxon>Bacteria</taxon>
        <taxon>Pseudomonadati</taxon>
        <taxon>Pseudomonadota</taxon>
        <taxon>Alphaproteobacteria</taxon>
        <taxon>Hyphomicrobiales</taxon>
        <taxon>Phyllobacteriaceae</taxon>
        <taxon>Aminobacter</taxon>
    </lineage>
</organism>
<dbReference type="SMART" id="SM00862">
    <property type="entry name" value="Trans_reg_C"/>
    <property type="match status" value="1"/>
</dbReference>
<dbReference type="OrthoDB" id="9801602at2"/>
<evidence type="ECO:0000259" key="11">
    <source>
        <dbReference type="PROSITE" id="PS51755"/>
    </source>
</evidence>
<dbReference type="Pfam" id="PF00072">
    <property type="entry name" value="Response_reg"/>
    <property type="match status" value="1"/>
</dbReference>
<dbReference type="GO" id="GO:0000987">
    <property type="term" value="F:cis-regulatory region sequence-specific DNA binding"/>
    <property type="evidence" value="ECO:0007669"/>
    <property type="project" value="UniProtKB-ARBA"/>
</dbReference>
<dbReference type="GO" id="GO:0032993">
    <property type="term" value="C:protein-DNA complex"/>
    <property type="evidence" value="ECO:0007669"/>
    <property type="project" value="TreeGrafter"/>
</dbReference>
<dbReference type="Pfam" id="PF00486">
    <property type="entry name" value="Trans_reg_C"/>
    <property type="match status" value="1"/>
</dbReference>
<evidence type="ECO:0000256" key="7">
    <source>
        <dbReference type="ARBA" id="ARBA00023163"/>
    </source>
</evidence>
<dbReference type="Gene3D" id="6.10.250.690">
    <property type="match status" value="1"/>
</dbReference>
<dbReference type="SMART" id="SM00448">
    <property type="entry name" value="REC"/>
    <property type="match status" value="1"/>
</dbReference>
<dbReference type="PANTHER" id="PTHR48111">
    <property type="entry name" value="REGULATOR OF RPOS"/>
    <property type="match status" value="1"/>
</dbReference>
<dbReference type="GO" id="GO:0045893">
    <property type="term" value="P:positive regulation of DNA-templated transcription"/>
    <property type="evidence" value="ECO:0007669"/>
    <property type="project" value="UniProtKB-ARBA"/>
</dbReference>
<evidence type="ECO:0000256" key="2">
    <source>
        <dbReference type="ARBA" id="ARBA00022490"/>
    </source>
</evidence>
<dbReference type="RefSeq" id="WP_115730748.1">
    <property type="nucleotide sequence ID" value="NZ_BAAAVY010000030.1"/>
</dbReference>
<dbReference type="FunFam" id="3.40.50.2300:FF:000021">
    <property type="entry name" value="Two-component system response regulator KdpE"/>
    <property type="match status" value="1"/>
</dbReference>
<evidence type="ECO:0000313" key="12">
    <source>
        <dbReference type="EMBL" id="SUU88411.1"/>
    </source>
</evidence>
<dbReference type="SUPFAM" id="SSF46894">
    <property type="entry name" value="C-terminal effector domain of the bipartite response regulators"/>
    <property type="match status" value="1"/>
</dbReference>
<dbReference type="InterPro" id="IPR036388">
    <property type="entry name" value="WH-like_DNA-bd_sf"/>
</dbReference>
<evidence type="ECO:0000313" key="13">
    <source>
        <dbReference type="Proteomes" id="UP000254701"/>
    </source>
</evidence>
<dbReference type="PANTHER" id="PTHR48111:SF59">
    <property type="entry name" value="TRANSCRIPTIONAL REGULATORY PROTEIN BAER"/>
    <property type="match status" value="1"/>
</dbReference>
<dbReference type="EMBL" id="UFSM01000001">
    <property type="protein sequence ID" value="SUU88411.1"/>
    <property type="molecule type" value="Genomic_DNA"/>
</dbReference>
<dbReference type="CDD" id="cd00383">
    <property type="entry name" value="trans_reg_C"/>
    <property type="match status" value="1"/>
</dbReference>
<dbReference type="Gene3D" id="1.10.10.10">
    <property type="entry name" value="Winged helix-like DNA-binding domain superfamily/Winged helix DNA-binding domain"/>
    <property type="match status" value="1"/>
</dbReference>
<proteinExistence type="predicted"/>
<evidence type="ECO:0000256" key="5">
    <source>
        <dbReference type="ARBA" id="ARBA00023015"/>
    </source>
</evidence>
<evidence type="ECO:0000256" key="1">
    <source>
        <dbReference type="ARBA" id="ARBA00004496"/>
    </source>
</evidence>
<keyword evidence="7" id="KW-0804">Transcription</keyword>
<dbReference type="PROSITE" id="PS51755">
    <property type="entry name" value="OMPR_PHOB"/>
    <property type="match status" value="1"/>
</dbReference>
<feature type="modified residue" description="4-aspartylphosphate" evidence="8">
    <location>
        <position position="53"/>
    </location>
</feature>
<sequence>MNPSILIVDDDPDIRHVIGIALEKAGMHVHQAANGRLALEQLRQHHADLVVLDIGMPVMDGVECCKTIRASSHVPIVFLTAHDDEVDRIVGFELGADDYVSKPFSPRELLLRIKAILARGKQAGGIMRHGDLTLDSGRHACSLAGKDLPLTATEFSVLEILAARPGIVVGRGAMIDKAYGGNNTLSGRTVDSHVRNIRAKAAALGYADVIETVRGVGLRLGNCVAGPCAA</sequence>
<evidence type="ECO:0000256" key="8">
    <source>
        <dbReference type="PROSITE-ProRule" id="PRU00169"/>
    </source>
</evidence>
<keyword evidence="4" id="KW-0902">Two-component regulatory system</keyword>
<evidence type="ECO:0000256" key="6">
    <source>
        <dbReference type="ARBA" id="ARBA00023125"/>
    </source>
</evidence>
<gene>
    <name evidence="12" type="primary">regX3_2</name>
    <name evidence="12" type="ORF">NCTC10684_01635</name>
</gene>
<keyword evidence="6 9" id="KW-0238">DNA-binding</keyword>
<dbReference type="InterPro" id="IPR001789">
    <property type="entry name" value="Sig_transdc_resp-reg_receiver"/>
</dbReference>
<evidence type="ECO:0000259" key="10">
    <source>
        <dbReference type="PROSITE" id="PS50110"/>
    </source>
</evidence>
<feature type="domain" description="OmpR/PhoB-type" evidence="11">
    <location>
        <begin position="124"/>
        <end position="222"/>
    </location>
</feature>
<dbReference type="Proteomes" id="UP000254701">
    <property type="component" value="Unassembled WGS sequence"/>
</dbReference>
<evidence type="ECO:0000256" key="4">
    <source>
        <dbReference type="ARBA" id="ARBA00023012"/>
    </source>
</evidence>
<reference evidence="12 13" key="1">
    <citation type="submission" date="2018-06" db="EMBL/GenBank/DDBJ databases">
        <authorList>
            <consortium name="Pathogen Informatics"/>
            <person name="Doyle S."/>
        </authorList>
    </citation>
    <scope>NUCLEOTIDE SEQUENCE [LARGE SCALE GENOMIC DNA]</scope>
    <source>
        <strain evidence="12 13">NCTC10684</strain>
    </source>
</reference>
<evidence type="ECO:0000256" key="9">
    <source>
        <dbReference type="PROSITE-ProRule" id="PRU01091"/>
    </source>
</evidence>
<accession>A0A380WHP0</accession>
<dbReference type="SUPFAM" id="SSF52172">
    <property type="entry name" value="CheY-like"/>
    <property type="match status" value="1"/>
</dbReference>
<protein>
    <submittedName>
        <fullName evidence="12">Sensory transduction protein regX3</fullName>
    </submittedName>
</protein>
<keyword evidence="5" id="KW-0805">Transcription regulation</keyword>
<dbReference type="InterPro" id="IPR016032">
    <property type="entry name" value="Sig_transdc_resp-reg_C-effctor"/>
</dbReference>
<name>A0A380WHP0_AMIAI</name>
<keyword evidence="3 8" id="KW-0597">Phosphoprotein</keyword>
<evidence type="ECO:0000256" key="3">
    <source>
        <dbReference type="ARBA" id="ARBA00022553"/>
    </source>
</evidence>
<dbReference type="InterPro" id="IPR011006">
    <property type="entry name" value="CheY-like_superfamily"/>
</dbReference>
<feature type="domain" description="Response regulatory" evidence="10">
    <location>
        <begin position="4"/>
        <end position="117"/>
    </location>
</feature>
<dbReference type="Gene3D" id="3.40.50.2300">
    <property type="match status" value="1"/>
</dbReference>
<keyword evidence="2" id="KW-0963">Cytoplasm</keyword>
<dbReference type="InterPro" id="IPR001867">
    <property type="entry name" value="OmpR/PhoB-type_DNA-bd"/>
</dbReference>
<dbReference type="AlphaFoldDB" id="A0A380WHP0"/>